<evidence type="ECO:0000256" key="4">
    <source>
        <dbReference type="SAM" id="MobiDB-lite"/>
    </source>
</evidence>
<evidence type="ECO:0000256" key="5">
    <source>
        <dbReference type="SAM" id="SignalP"/>
    </source>
</evidence>
<feature type="repeat" description="TPR" evidence="3">
    <location>
        <begin position="461"/>
        <end position="494"/>
    </location>
</feature>
<evidence type="ECO:0008006" key="8">
    <source>
        <dbReference type="Google" id="ProtNLM"/>
    </source>
</evidence>
<dbReference type="RefSeq" id="WP_189643386.1">
    <property type="nucleotide sequence ID" value="NZ_BNAL01000023.1"/>
</dbReference>
<protein>
    <recommendedName>
        <fullName evidence="8">Tetratricopeptide repeat protein</fullName>
    </recommendedName>
</protein>
<dbReference type="Gene3D" id="1.25.40.10">
    <property type="entry name" value="Tetratricopeptide repeat domain"/>
    <property type="match status" value="3"/>
</dbReference>
<dbReference type="PROSITE" id="PS50005">
    <property type="entry name" value="TPR"/>
    <property type="match status" value="3"/>
</dbReference>
<feature type="compositionally biased region" description="Low complexity" evidence="4">
    <location>
        <begin position="82"/>
        <end position="105"/>
    </location>
</feature>
<feature type="repeat" description="TPR" evidence="3">
    <location>
        <begin position="357"/>
        <end position="390"/>
    </location>
</feature>
<feature type="repeat" description="TPR" evidence="3">
    <location>
        <begin position="178"/>
        <end position="211"/>
    </location>
</feature>
<dbReference type="EMBL" id="BNAL01000023">
    <property type="protein sequence ID" value="GHG06028.1"/>
    <property type="molecule type" value="Genomic_DNA"/>
</dbReference>
<keyword evidence="1" id="KW-0677">Repeat</keyword>
<evidence type="ECO:0000256" key="2">
    <source>
        <dbReference type="ARBA" id="ARBA00022803"/>
    </source>
</evidence>
<feature type="signal peptide" evidence="5">
    <location>
        <begin position="1"/>
        <end position="23"/>
    </location>
</feature>
<sequence>MKVTPSLTLALALGASSWGTATAQTLIDTSAAIGISNTLNSVGGPSPSVIPQVSERLDAILQPSAQAAAAIEAQPSSPAPSAPALQGSATQPSVANQASAAQAPALTPEQNSTLQAAYTALEQGNAAQAQQGFEQIISQNYRHPEAHFGLALALLAQEQTEAGRFELGQLTELAPDRYEAPYNLGVLAVQAGQYPEALTHFGKAAELARTSVSEDARLYVLQALASEQSRARDYAALRQTLEEMLSLAPGDAELTLRLAQVQTLTGEGAAALPGTYDALSHARTRTDAALLLSDIYAAQGLPERGLSELDSALAGVTAAPEQARLLLRRAQLLSTLGQPAAALTAAEQSVKLDRSDATAFALLGELRHRAGNAQGALHAYREAALLKPNNADYRTELAVLRLGLGRYADARRDAGMALKLEASPVTQARAEMVLGLLDYRSARYASASTALRSSSGKLPSAETLLWLGLSEYKQKNYAAAAEALSESVRLDPTPLARRNLGSALLASGRTAEAEALLLGLVTETPSDAEAWYLLGLTRRAAGKATEARTAFKSAAALGSTAARGALK</sequence>
<feature type="region of interest" description="Disordered" evidence="4">
    <location>
        <begin position="68"/>
        <end position="108"/>
    </location>
</feature>
<keyword evidence="7" id="KW-1185">Reference proteome</keyword>
<name>A0ABQ3KAH7_9DEIO</name>
<dbReference type="SUPFAM" id="SSF48452">
    <property type="entry name" value="TPR-like"/>
    <property type="match status" value="2"/>
</dbReference>
<dbReference type="InterPro" id="IPR019734">
    <property type="entry name" value="TPR_rpt"/>
</dbReference>
<dbReference type="Proteomes" id="UP000632154">
    <property type="component" value="Unassembled WGS sequence"/>
</dbReference>
<dbReference type="InterPro" id="IPR011990">
    <property type="entry name" value="TPR-like_helical_dom_sf"/>
</dbReference>
<reference evidence="7" key="1">
    <citation type="journal article" date="2019" name="Int. J. Syst. Evol. Microbiol.">
        <title>The Global Catalogue of Microorganisms (GCM) 10K type strain sequencing project: providing services to taxonomists for standard genome sequencing and annotation.</title>
        <authorList>
            <consortium name="The Broad Institute Genomics Platform"/>
            <consortium name="The Broad Institute Genome Sequencing Center for Infectious Disease"/>
            <person name="Wu L."/>
            <person name="Ma J."/>
        </authorList>
    </citation>
    <scope>NUCLEOTIDE SEQUENCE [LARGE SCALE GENOMIC DNA]</scope>
    <source>
        <strain evidence="7">CGMCC 1.18439</strain>
    </source>
</reference>
<feature type="chain" id="PRO_5045912881" description="Tetratricopeptide repeat protein" evidence="5">
    <location>
        <begin position="24"/>
        <end position="567"/>
    </location>
</feature>
<keyword evidence="2 3" id="KW-0802">TPR repeat</keyword>
<evidence type="ECO:0000256" key="3">
    <source>
        <dbReference type="PROSITE-ProRule" id="PRU00339"/>
    </source>
</evidence>
<comment type="caution">
    <text evidence="6">The sequence shown here is derived from an EMBL/GenBank/DDBJ whole genome shotgun (WGS) entry which is preliminary data.</text>
</comment>
<dbReference type="Pfam" id="PF13432">
    <property type="entry name" value="TPR_16"/>
    <property type="match status" value="3"/>
</dbReference>
<evidence type="ECO:0000256" key="1">
    <source>
        <dbReference type="ARBA" id="ARBA00022737"/>
    </source>
</evidence>
<dbReference type="InterPro" id="IPR051012">
    <property type="entry name" value="CellSynth/LPSAsmb/PSIAsmb"/>
</dbReference>
<proteinExistence type="predicted"/>
<evidence type="ECO:0000313" key="6">
    <source>
        <dbReference type="EMBL" id="GHG06028.1"/>
    </source>
</evidence>
<organism evidence="6 7">
    <name type="scientific">Deinococcus piscis</name>
    <dbReference type="NCBI Taxonomy" id="394230"/>
    <lineage>
        <taxon>Bacteria</taxon>
        <taxon>Thermotogati</taxon>
        <taxon>Deinococcota</taxon>
        <taxon>Deinococci</taxon>
        <taxon>Deinococcales</taxon>
        <taxon>Deinococcaceae</taxon>
        <taxon>Deinococcus</taxon>
    </lineage>
</organism>
<gene>
    <name evidence="6" type="ORF">GCM10017783_18240</name>
</gene>
<accession>A0ABQ3KAH7</accession>
<dbReference type="SMART" id="SM00028">
    <property type="entry name" value="TPR"/>
    <property type="match status" value="7"/>
</dbReference>
<dbReference type="Pfam" id="PF14559">
    <property type="entry name" value="TPR_19"/>
    <property type="match status" value="1"/>
</dbReference>
<dbReference type="PANTHER" id="PTHR45586">
    <property type="entry name" value="TPR REPEAT-CONTAINING PROTEIN PA4667"/>
    <property type="match status" value="1"/>
</dbReference>
<keyword evidence="5" id="KW-0732">Signal</keyword>
<evidence type="ECO:0000313" key="7">
    <source>
        <dbReference type="Proteomes" id="UP000632154"/>
    </source>
</evidence>
<dbReference type="PANTHER" id="PTHR45586:SF14">
    <property type="entry name" value="TETRATRICOPEPTIDE TPR_2 REPEAT PROTEIN"/>
    <property type="match status" value="1"/>
</dbReference>